<dbReference type="OrthoDB" id="383226at2759"/>
<reference evidence="1 2" key="1">
    <citation type="journal article" date="2012" name="Nat. Genet.">
        <title>Plasmodium cynomolgi genome sequences provide insight into Plasmodium vivax and the monkey malaria clade.</title>
        <authorList>
            <person name="Tachibana S."/>
            <person name="Sullivan S.A."/>
            <person name="Kawai S."/>
            <person name="Nakamura S."/>
            <person name="Kim H.R."/>
            <person name="Goto N."/>
            <person name="Arisue N."/>
            <person name="Palacpac N.M.Q."/>
            <person name="Honma H."/>
            <person name="Yagi M."/>
            <person name="Tougan T."/>
            <person name="Katakai Y."/>
            <person name="Kaneko O."/>
            <person name="Mita T."/>
            <person name="Kita K."/>
            <person name="Yasutomi Y."/>
            <person name="Sutton P.L."/>
            <person name="Shakhbatyan R."/>
            <person name="Horii T."/>
            <person name="Yasunaga T."/>
            <person name="Barnwell J.W."/>
            <person name="Escalante A.A."/>
            <person name="Carlton J.M."/>
            <person name="Tanabe K."/>
        </authorList>
    </citation>
    <scope>NUCLEOTIDE SEQUENCE [LARGE SCALE GENOMIC DNA]</scope>
    <source>
        <strain evidence="1 2">B</strain>
    </source>
</reference>
<dbReference type="AlphaFoldDB" id="K6UCG5"/>
<evidence type="ECO:0000313" key="2">
    <source>
        <dbReference type="Proteomes" id="UP000006319"/>
    </source>
</evidence>
<dbReference type="VEuPathDB" id="PlasmoDB:PCYB_032240"/>
<organism evidence="1 2">
    <name type="scientific">Plasmodium cynomolgi (strain B)</name>
    <dbReference type="NCBI Taxonomy" id="1120755"/>
    <lineage>
        <taxon>Eukaryota</taxon>
        <taxon>Sar</taxon>
        <taxon>Alveolata</taxon>
        <taxon>Apicomplexa</taxon>
        <taxon>Aconoidasida</taxon>
        <taxon>Haemosporida</taxon>
        <taxon>Plasmodiidae</taxon>
        <taxon>Plasmodium</taxon>
        <taxon>Plasmodium (Plasmodium)</taxon>
    </lineage>
</organism>
<protein>
    <submittedName>
        <fullName evidence="1">KIR-like CYIR protein</fullName>
    </submittedName>
</protein>
<dbReference type="Proteomes" id="UP000006319">
    <property type="component" value="Chromosome 3"/>
</dbReference>
<dbReference type="EMBL" id="DF157095">
    <property type="protein sequence ID" value="GAB64811.1"/>
    <property type="molecule type" value="Genomic_DNA"/>
</dbReference>
<evidence type="ECO:0000313" key="1">
    <source>
        <dbReference type="EMBL" id="GAB64811.1"/>
    </source>
</evidence>
<proteinExistence type="predicted"/>
<gene>
    <name evidence="1" type="ORF">PCYB_032240</name>
</gene>
<dbReference type="InterPro" id="IPR008780">
    <property type="entry name" value="Plasmodium_Vir"/>
</dbReference>
<dbReference type="PhylomeDB" id="K6UCG5"/>
<keyword evidence="2" id="KW-1185">Reference proteome</keyword>
<name>K6UCG5_PLACD</name>
<dbReference type="GeneID" id="14691336"/>
<sequence length="203" mass="23874">MYDHFNDEAKSTAFSEEYRKVEGKLNEVLKECRNFQNVAKRITSVWYNTKMEPKKFGTWKYNCPLFYYWLGNEVSGIITENGKFGDTLKGVYSTMMEKGIGKNCEKQCPNVSKEEFQELKILHDYTLEYSGTSNMKKNDRRVCGNNCENHLRKINETYGKVLEDCKIENERDYCKEFRRLRTTGSVLKVAQDQKGDRVVSREQ</sequence>
<dbReference type="KEGG" id="pcy:PCYB_032240"/>
<dbReference type="Pfam" id="PF05795">
    <property type="entry name" value="Plasmodium_Vir"/>
    <property type="match status" value="1"/>
</dbReference>
<dbReference type="RefSeq" id="XP_004220942.1">
    <property type="nucleotide sequence ID" value="XM_004220894.1"/>
</dbReference>
<accession>K6UCG5</accession>